<dbReference type="InterPro" id="IPR001075">
    <property type="entry name" value="NIF_FeS_clus_asmbl_NifU_C"/>
</dbReference>
<dbReference type="SUPFAM" id="SSF117916">
    <property type="entry name" value="Fe-S cluster assembly (FSCA) domain-like"/>
    <property type="match status" value="1"/>
</dbReference>
<dbReference type="Gene3D" id="3.30.300.130">
    <property type="entry name" value="Fe-S cluster assembly (FSCA)"/>
    <property type="match status" value="1"/>
</dbReference>
<evidence type="ECO:0000259" key="2">
    <source>
        <dbReference type="Pfam" id="PF01106"/>
    </source>
</evidence>
<dbReference type="InterPro" id="IPR034904">
    <property type="entry name" value="FSCA_dom_sf"/>
</dbReference>
<feature type="domain" description="NIF system FeS cluster assembly NifU C-terminal" evidence="2">
    <location>
        <begin position="121"/>
        <end position="187"/>
    </location>
</feature>
<evidence type="ECO:0000313" key="4">
    <source>
        <dbReference type="Proteomes" id="UP001560267"/>
    </source>
</evidence>
<comment type="caution">
    <text evidence="3">The sequence shown here is derived from an EMBL/GenBank/DDBJ whole genome shotgun (WGS) entry which is preliminary data.</text>
</comment>
<dbReference type="SUPFAM" id="SSF89360">
    <property type="entry name" value="HesB-like domain"/>
    <property type="match status" value="1"/>
</dbReference>
<dbReference type="Proteomes" id="UP001560267">
    <property type="component" value="Unassembled WGS sequence"/>
</dbReference>
<comment type="function">
    <text evidence="1">May be involved in the formation or repair of [Fe-S] clusters present in iron-sulfur proteins.</text>
</comment>
<dbReference type="Pfam" id="PF01106">
    <property type="entry name" value="NifU"/>
    <property type="match status" value="1"/>
</dbReference>
<accession>A0ABV3Y2L2</accession>
<name>A0ABV3Y2L2_9ACTN</name>
<dbReference type="Gene3D" id="2.60.300.12">
    <property type="entry name" value="HesB-like domain"/>
    <property type="match status" value="1"/>
</dbReference>
<gene>
    <name evidence="3" type="ORF">AB6A68_02675</name>
</gene>
<evidence type="ECO:0000313" key="3">
    <source>
        <dbReference type="EMBL" id="MEX6428743.1"/>
    </source>
</evidence>
<proteinExistence type="predicted"/>
<sequence length="205" mass="21209">MSDFRVTDAAVEVVLAALADEGSSDMLALWIDVAGNDGTSFIYDVYFQELAQVAPGDLQQRFGALNVVIPQASVERLAGATLEVGSDGELAITNPNSPTPEVGDLPDLGPEALANDLALRVNAILEEQVNPAIAAHGGYAELAGVVESRAYVLMGGGCQGCGLAAMTLSQGIATAIQDAVPEIVEVIDVTNHAAGNNPYYQPAKK</sequence>
<organism evidence="3 4">
    <name type="scientific">Ferrimicrobium acidiphilum</name>
    <dbReference type="NCBI Taxonomy" id="121039"/>
    <lineage>
        <taxon>Bacteria</taxon>
        <taxon>Bacillati</taxon>
        <taxon>Actinomycetota</taxon>
        <taxon>Acidimicrobiia</taxon>
        <taxon>Acidimicrobiales</taxon>
        <taxon>Acidimicrobiaceae</taxon>
        <taxon>Ferrimicrobium</taxon>
    </lineage>
</organism>
<dbReference type="InterPro" id="IPR035903">
    <property type="entry name" value="HesB-like_dom_sf"/>
</dbReference>
<keyword evidence="4" id="KW-1185">Reference proteome</keyword>
<reference evidence="3 4" key="1">
    <citation type="submission" date="2024-07" db="EMBL/GenBank/DDBJ databases">
        <title>Draft Genome Sequence of Ferrimicrobium acidiphilum Strain YE2023, Isolated from a Pulp of Bioleach Reactor.</title>
        <authorList>
            <person name="Elkina Y.A."/>
            <person name="Bulaeva A.G."/>
            <person name="Beletsky A.V."/>
            <person name="Mardanov A.V."/>
        </authorList>
    </citation>
    <scope>NUCLEOTIDE SEQUENCE [LARGE SCALE GENOMIC DNA]</scope>
    <source>
        <strain evidence="3 4">YE2023</strain>
    </source>
</reference>
<protein>
    <submittedName>
        <fullName evidence="3">NifU family protein</fullName>
    </submittedName>
</protein>
<evidence type="ECO:0000256" key="1">
    <source>
        <dbReference type="ARBA" id="ARBA00049958"/>
    </source>
</evidence>
<dbReference type="EMBL" id="JBFSHR010000005">
    <property type="protein sequence ID" value="MEX6428743.1"/>
    <property type="molecule type" value="Genomic_DNA"/>
</dbReference>
<dbReference type="RefSeq" id="WP_369084191.1">
    <property type="nucleotide sequence ID" value="NZ_JBFSHR010000005.1"/>
</dbReference>